<gene>
    <name evidence="2" type="ORF">GWK47_011932</name>
</gene>
<reference evidence="2" key="1">
    <citation type="submission" date="2020-07" db="EMBL/GenBank/DDBJ databases">
        <title>The High-quality genome of the commercially important snow crab, Chionoecetes opilio.</title>
        <authorList>
            <person name="Jeong J.-H."/>
            <person name="Ryu S."/>
        </authorList>
    </citation>
    <scope>NUCLEOTIDE SEQUENCE</scope>
    <source>
        <strain evidence="2">MADBK_172401_WGS</strain>
        <tissue evidence="2">Digestive gland</tissue>
    </source>
</reference>
<dbReference type="PANTHER" id="PTHR34179:SF1">
    <property type="entry name" value="TUMOR PROTEIN P53-INDUCIBLE PROTEIN 13"/>
    <property type="match status" value="1"/>
</dbReference>
<dbReference type="OrthoDB" id="5960270at2759"/>
<proteinExistence type="predicted"/>
<keyword evidence="3" id="KW-1185">Reference proteome</keyword>
<accession>A0A8J4XVG1</accession>
<dbReference type="PANTHER" id="PTHR34179">
    <property type="entry name" value="TUMOR PROTEIN P53-INDUCIBLE PROTEIN 13"/>
    <property type="match status" value="1"/>
</dbReference>
<sequence>MQWLCVALAVTVLSVGDARLVFPSGSDMGYILPDEPEPARYMDTANWLGDVEEYGGEPLRGAREAASSPVEEFFRSLQGGVREEASSSDASGQQQQGVLHRGWVERAAPQQPATVLGSPPKDLPDSLKDDKHGVVMGVSHVKCDNAKVNLTMDWDNSAINYTCFNQKRHRLPIQKNLKSVLKCTDLAKNYTPQHICMNQKIHYNSTLPTYGPHRPLWPVFGEYQFVPVQRWLHSLEHGGIVMLYDPCTEPLLVHRLRKLLKGCFRKHIITPYTLLTKKRPLALMAWGCSLEMAAVNEREVKTFIKTRALHGPEGHYPKDGSFKEGLLHKVIFAESLEVLVMALKALHEEAKPLGLEVSWLKTKVQVFGDLLDEAVQSVHACGEDI</sequence>
<dbReference type="GO" id="GO:0005737">
    <property type="term" value="C:cytoplasm"/>
    <property type="evidence" value="ECO:0007669"/>
    <property type="project" value="TreeGrafter"/>
</dbReference>
<organism evidence="2 3">
    <name type="scientific">Chionoecetes opilio</name>
    <name type="common">Atlantic snow crab</name>
    <name type="synonym">Cancer opilio</name>
    <dbReference type="NCBI Taxonomy" id="41210"/>
    <lineage>
        <taxon>Eukaryota</taxon>
        <taxon>Metazoa</taxon>
        <taxon>Ecdysozoa</taxon>
        <taxon>Arthropoda</taxon>
        <taxon>Crustacea</taxon>
        <taxon>Multicrustacea</taxon>
        <taxon>Malacostraca</taxon>
        <taxon>Eumalacostraca</taxon>
        <taxon>Eucarida</taxon>
        <taxon>Decapoda</taxon>
        <taxon>Pleocyemata</taxon>
        <taxon>Brachyura</taxon>
        <taxon>Eubrachyura</taxon>
        <taxon>Majoidea</taxon>
        <taxon>Majidae</taxon>
        <taxon>Chionoecetes</taxon>
    </lineage>
</organism>
<protein>
    <submittedName>
        <fullName evidence="2">Uncharacterized protein</fullName>
    </submittedName>
</protein>
<evidence type="ECO:0000313" key="3">
    <source>
        <dbReference type="Proteomes" id="UP000770661"/>
    </source>
</evidence>
<dbReference type="InterPro" id="IPR021454">
    <property type="entry name" value="DUF3105"/>
</dbReference>
<evidence type="ECO:0000256" key="1">
    <source>
        <dbReference type="SAM" id="SignalP"/>
    </source>
</evidence>
<evidence type="ECO:0000313" key="2">
    <source>
        <dbReference type="EMBL" id="KAG0715432.1"/>
    </source>
</evidence>
<feature type="signal peptide" evidence="1">
    <location>
        <begin position="1"/>
        <end position="18"/>
    </location>
</feature>
<dbReference type="AlphaFoldDB" id="A0A8J4XVG1"/>
<keyword evidence="1" id="KW-0732">Signal</keyword>
<comment type="caution">
    <text evidence="2">The sequence shown here is derived from an EMBL/GenBank/DDBJ whole genome shotgun (WGS) entry which is preliminary data.</text>
</comment>
<dbReference type="Proteomes" id="UP000770661">
    <property type="component" value="Unassembled WGS sequence"/>
</dbReference>
<dbReference type="Pfam" id="PF11303">
    <property type="entry name" value="DUF3105"/>
    <property type="match status" value="1"/>
</dbReference>
<name>A0A8J4XVG1_CHIOP</name>
<dbReference type="EMBL" id="JACEEZ010019695">
    <property type="protein sequence ID" value="KAG0715432.1"/>
    <property type="molecule type" value="Genomic_DNA"/>
</dbReference>
<feature type="chain" id="PRO_5035301904" evidence="1">
    <location>
        <begin position="19"/>
        <end position="385"/>
    </location>
</feature>